<evidence type="ECO:0000256" key="2">
    <source>
        <dbReference type="ARBA" id="ARBA00011738"/>
    </source>
</evidence>
<feature type="domain" description="BED-type" evidence="12">
    <location>
        <begin position="30"/>
        <end position="86"/>
    </location>
</feature>
<keyword evidence="7" id="KW-0238">DNA-binding</keyword>
<dbReference type="SUPFAM" id="SSF57667">
    <property type="entry name" value="beta-beta-alpha zinc fingers"/>
    <property type="match status" value="1"/>
</dbReference>
<dbReference type="InterPro" id="IPR012337">
    <property type="entry name" value="RNaseH-like_sf"/>
</dbReference>
<evidence type="ECO:0000313" key="14">
    <source>
        <dbReference type="Proteomes" id="UP001281410"/>
    </source>
</evidence>
<comment type="subunit">
    <text evidence="2">Homodimer.</text>
</comment>
<evidence type="ECO:0000256" key="9">
    <source>
        <dbReference type="ARBA" id="ARBA00023242"/>
    </source>
</evidence>
<evidence type="ECO:0000256" key="8">
    <source>
        <dbReference type="ARBA" id="ARBA00023163"/>
    </source>
</evidence>
<dbReference type="AlphaFoldDB" id="A0AAE0A6Y8"/>
<keyword evidence="8" id="KW-0804">Transcription</keyword>
<feature type="compositionally biased region" description="Basic and acidic residues" evidence="11">
    <location>
        <begin position="1"/>
        <end position="11"/>
    </location>
</feature>
<dbReference type="InterPro" id="IPR025525">
    <property type="entry name" value="hAT-like_transposase_RNase-H"/>
</dbReference>
<organism evidence="13 14">
    <name type="scientific">Dipteronia sinensis</name>
    <dbReference type="NCBI Taxonomy" id="43782"/>
    <lineage>
        <taxon>Eukaryota</taxon>
        <taxon>Viridiplantae</taxon>
        <taxon>Streptophyta</taxon>
        <taxon>Embryophyta</taxon>
        <taxon>Tracheophyta</taxon>
        <taxon>Spermatophyta</taxon>
        <taxon>Magnoliopsida</taxon>
        <taxon>eudicotyledons</taxon>
        <taxon>Gunneridae</taxon>
        <taxon>Pentapetalae</taxon>
        <taxon>rosids</taxon>
        <taxon>malvids</taxon>
        <taxon>Sapindales</taxon>
        <taxon>Sapindaceae</taxon>
        <taxon>Hippocastanoideae</taxon>
        <taxon>Acereae</taxon>
        <taxon>Dipteronia</taxon>
    </lineage>
</organism>
<feature type="compositionally biased region" description="Polar residues" evidence="11">
    <location>
        <begin position="12"/>
        <end position="25"/>
    </location>
</feature>
<evidence type="ECO:0000256" key="6">
    <source>
        <dbReference type="ARBA" id="ARBA00023015"/>
    </source>
</evidence>
<protein>
    <recommendedName>
        <fullName evidence="12">BED-type domain-containing protein</fullName>
    </recommendedName>
</protein>
<dbReference type="EMBL" id="JANJYJ010000006">
    <property type="protein sequence ID" value="KAK3204443.1"/>
    <property type="molecule type" value="Genomic_DNA"/>
</dbReference>
<sequence>MSQPHLEDDVKPSNNPPNSSIVEPNLDTSRLRSHVWRHYKRQKISNGQIKAICNYCKSHLNVGPYDGTTHLQSHLNRCQRSKLVQTDIKQYQLVKSKRDNGKDAVASYVFDQNFETKTLAHMIIMHEYPLSMVEHEAFREFSTALQLAFKPVSRNTIKKEILQIYDVEKMKTISILQANNCRIALTTDLWTASSQRKGYMAVTTHVVDESWCLQSRILRLSLSYWLTFESEVIRKMAENMIRKHEHYWGVLHGVMDVASILDPRSKKQVELMSIFDAYVNETNPTSRSELDAYLEENILPNTLDFDILTWWKANGSKYPILARVARDVLVIPVSTVASKPAFSTGGRVVVRIAVICILTHGSIDVYSKLVMG</sequence>
<evidence type="ECO:0000259" key="12">
    <source>
        <dbReference type="PROSITE" id="PS50808"/>
    </source>
</evidence>
<keyword evidence="14" id="KW-1185">Reference proteome</keyword>
<accession>A0AAE0A6Y8</accession>
<dbReference type="GO" id="GO:0008270">
    <property type="term" value="F:zinc ion binding"/>
    <property type="evidence" value="ECO:0007669"/>
    <property type="project" value="UniProtKB-KW"/>
</dbReference>
<evidence type="ECO:0000256" key="5">
    <source>
        <dbReference type="ARBA" id="ARBA00022833"/>
    </source>
</evidence>
<comment type="subcellular location">
    <subcellularLocation>
        <location evidence="1">Nucleus</location>
    </subcellularLocation>
</comment>
<dbReference type="InterPro" id="IPR036236">
    <property type="entry name" value="Znf_C2H2_sf"/>
</dbReference>
<dbReference type="Proteomes" id="UP001281410">
    <property type="component" value="Unassembled WGS sequence"/>
</dbReference>
<dbReference type="SMART" id="SM00614">
    <property type="entry name" value="ZnF_BED"/>
    <property type="match status" value="1"/>
</dbReference>
<dbReference type="Pfam" id="PF05699">
    <property type="entry name" value="Dimer_Tnp_hAT"/>
    <property type="match status" value="1"/>
</dbReference>
<evidence type="ECO:0000256" key="7">
    <source>
        <dbReference type="ARBA" id="ARBA00023125"/>
    </source>
</evidence>
<evidence type="ECO:0000313" key="13">
    <source>
        <dbReference type="EMBL" id="KAK3204443.1"/>
    </source>
</evidence>
<proteinExistence type="predicted"/>
<dbReference type="GO" id="GO:0003677">
    <property type="term" value="F:DNA binding"/>
    <property type="evidence" value="ECO:0007669"/>
    <property type="project" value="UniProtKB-KW"/>
</dbReference>
<dbReference type="Pfam" id="PF02892">
    <property type="entry name" value="zf-BED"/>
    <property type="match status" value="1"/>
</dbReference>
<keyword evidence="3" id="KW-0479">Metal-binding</keyword>
<dbReference type="PANTHER" id="PTHR46481">
    <property type="entry name" value="ZINC FINGER BED DOMAIN-CONTAINING PROTEIN 4"/>
    <property type="match status" value="1"/>
</dbReference>
<keyword evidence="9" id="KW-0539">Nucleus</keyword>
<comment type="caution">
    <text evidence="13">The sequence shown here is derived from an EMBL/GenBank/DDBJ whole genome shotgun (WGS) entry which is preliminary data.</text>
</comment>
<dbReference type="InterPro" id="IPR052035">
    <property type="entry name" value="ZnF_BED_domain_contain"/>
</dbReference>
<evidence type="ECO:0000256" key="3">
    <source>
        <dbReference type="ARBA" id="ARBA00022723"/>
    </source>
</evidence>
<dbReference type="PANTHER" id="PTHR46481:SF11">
    <property type="entry name" value="ZINC FINGER BED DOMAIN-CONTAINING PROTEIN RICESLEEPER 2-LIKE"/>
    <property type="match status" value="1"/>
</dbReference>
<dbReference type="InterPro" id="IPR003656">
    <property type="entry name" value="Znf_BED"/>
</dbReference>
<dbReference type="PROSITE" id="PS50808">
    <property type="entry name" value="ZF_BED"/>
    <property type="match status" value="1"/>
</dbReference>
<keyword evidence="4 10" id="KW-0863">Zinc-finger</keyword>
<keyword evidence="6" id="KW-0805">Transcription regulation</keyword>
<dbReference type="GO" id="GO:0005634">
    <property type="term" value="C:nucleus"/>
    <property type="evidence" value="ECO:0007669"/>
    <property type="project" value="UniProtKB-SubCell"/>
</dbReference>
<evidence type="ECO:0000256" key="1">
    <source>
        <dbReference type="ARBA" id="ARBA00004123"/>
    </source>
</evidence>
<evidence type="ECO:0000256" key="10">
    <source>
        <dbReference type="PROSITE-ProRule" id="PRU00027"/>
    </source>
</evidence>
<dbReference type="SUPFAM" id="SSF53098">
    <property type="entry name" value="Ribonuclease H-like"/>
    <property type="match status" value="1"/>
</dbReference>
<gene>
    <name evidence="13" type="ORF">Dsin_018489</name>
</gene>
<name>A0AAE0A6Y8_9ROSI</name>
<reference evidence="13" key="1">
    <citation type="journal article" date="2023" name="Plant J.">
        <title>Genome sequences and population genomics provide insights into the demographic history, inbreeding, and mutation load of two 'living fossil' tree species of Dipteronia.</title>
        <authorList>
            <person name="Feng Y."/>
            <person name="Comes H.P."/>
            <person name="Chen J."/>
            <person name="Zhu S."/>
            <person name="Lu R."/>
            <person name="Zhang X."/>
            <person name="Li P."/>
            <person name="Qiu J."/>
            <person name="Olsen K.M."/>
            <person name="Qiu Y."/>
        </authorList>
    </citation>
    <scope>NUCLEOTIDE SEQUENCE</scope>
    <source>
        <strain evidence="13">NBL</strain>
    </source>
</reference>
<keyword evidence="5" id="KW-0862">Zinc</keyword>
<dbReference type="GO" id="GO:0046983">
    <property type="term" value="F:protein dimerization activity"/>
    <property type="evidence" value="ECO:0007669"/>
    <property type="project" value="InterPro"/>
</dbReference>
<evidence type="ECO:0000256" key="11">
    <source>
        <dbReference type="SAM" id="MobiDB-lite"/>
    </source>
</evidence>
<dbReference type="InterPro" id="IPR008906">
    <property type="entry name" value="HATC_C_dom"/>
</dbReference>
<feature type="region of interest" description="Disordered" evidence="11">
    <location>
        <begin position="1"/>
        <end position="25"/>
    </location>
</feature>
<dbReference type="Pfam" id="PF14372">
    <property type="entry name" value="hAT-like_RNase-H"/>
    <property type="match status" value="1"/>
</dbReference>
<evidence type="ECO:0000256" key="4">
    <source>
        <dbReference type="ARBA" id="ARBA00022771"/>
    </source>
</evidence>